<proteinExistence type="predicted"/>
<accession>A0ACD4NME2</accession>
<sequence>MKRYMIRARVLPDGLPQTIIGRDAWALERLLAAGACGCTPIDEPAPRWSHYVFKLRHTHGLVIETVEEPHGGRFAGTHARYVLRSEVEILPADAEREAA</sequence>
<name>A0ACD4NME2_9HYPH</name>
<gene>
    <name evidence="1" type="ORF">OXU80_24880</name>
</gene>
<reference evidence="1" key="1">
    <citation type="submission" date="2022-11" db="EMBL/GenBank/DDBJ databases">
        <title>beta-Carotene-producing bacterium, Jeongeuplla avenae sp. nov., alleviates the salt stress of Arabidopsis seedlings.</title>
        <authorList>
            <person name="Jiang L."/>
            <person name="Lee J."/>
        </authorList>
    </citation>
    <scope>NUCLEOTIDE SEQUENCE</scope>
    <source>
        <strain evidence="1">DY_R2A_6</strain>
    </source>
</reference>
<dbReference type="Proteomes" id="UP001163223">
    <property type="component" value="Chromosome"/>
</dbReference>
<protein>
    <submittedName>
        <fullName evidence="1">Uncharacterized protein</fullName>
    </submittedName>
</protein>
<evidence type="ECO:0000313" key="2">
    <source>
        <dbReference type="Proteomes" id="UP001163223"/>
    </source>
</evidence>
<evidence type="ECO:0000313" key="1">
    <source>
        <dbReference type="EMBL" id="WAJ28023.1"/>
    </source>
</evidence>
<keyword evidence="2" id="KW-1185">Reference proteome</keyword>
<organism evidence="1 2">
    <name type="scientific">Antarcticirhabdus aurantiaca</name>
    <dbReference type="NCBI Taxonomy" id="2606717"/>
    <lineage>
        <taxon>Bacteria</taxon>
        <taxon>Pseudomonadati</taxon>
        <taxon>Pseudomonadota</taxon>
        <taxon>Alphaproteobacteria</taxon>
        <taxon>Hyphomicrobiales</taxon>
        <taxon>Aurantimonadaceae</taxon>
        <taxon>Antarcticirhabdus</taxon>
    </lineage>
</organism>
<dbReference type="EMBL" id="CP113520">
    <property type="protein sequence ID" value="WAJ28023.1"/>
    <property type="molecule type" value="Genomic_DNA"/>
</dbReference>